<dbReference type="GO" id="GO:0005787">
    <property type="term" value="C:signal peptidase complex"/>
    <property type="evidence" value="ECO:0007669"/>
    <property type="project" value="InterPro"/>
</dbReference>
<name>A0AAD3HCD4_9STRA</name>
<keyword evidence="6 9" id="KW-1133">Transmembrane helix</keyword>
<keyword evidence="5" id="KW-0256">Endoplasmic reticulum</keyword>
<evidence type="ECO:0000313" key="11">
    <source>
        <dbReference type="Proteomes" id="UP001054902"/>
    </source>
</evidence>
<dbReference type="Proteomes" id="UP001054902">
    <property type="component" value="Unassembled WGS sequence"/>
</dbReference>
<gene>
    <name evidence="10" type="ORF">CTEN210_14527</name>
</gene>
<evidence type="ECO:0000313" key="10">
    <source>
        <dbReference type="EMBL" id="GFH58051.1"/>
    </source>
</evidence>
<dbReference type="PANTHER" id="PTHR13202:SF0">
    <property type="entry name" value="SIGNAL PEPTIDASE COMPLEX SUBUNIT 1"/>
    <property type="match status" value="1"/>
</dbReference>
<feature type="transmembrane region" description="Helical" evidence="9">
    <location>
        <begin position="36"/>
        <end position="59"/>
    </location>
</feature>
<evidence type="ECO:0000256" key="6">
    <source>
        <dbReference type="ARBA" id="ARBA00022989"/>
    </source>
</evidence>
<comment type="function">
    <text evidence="8">Component of the signal peptidase complex (SPC) which catalyzes the cleavage of N-terminal signal sequences from nascent proteins as they are translocated into the lumen of the endoplasmic reticulum. Dispensable for SPC enzymatic activity.</text>
</comment>
<comment type="subcellular location">
    <subcellularLocation>
        <location evidence="1">Endoplasmic reticulum membrane</location>
        <topology evidence="1">Multi-pass membrane protein</topology>
    </subcellularLocation>
</comment>
<evidence type="ECO:0000256" key="4">
    <source>
        <dbReference type="ARBA" id="ARBA00022692"/>
    </source>
</evidence>
<dbReference type="PANTHER" id="PTHR13202">
    <property type="entry name" value="MICROSOMAL SIGNAL PEPTIDASE 12 KDA SUBUNIT"/>
    <property type="match status" value="1"/>
</dbReference>
<sequence length="85" mass="9851">MDYEGQKLCENLFYWIIILFGAVGWVKGYIEQDFAYVFYAWGVGMAISLVICVPDWPWFNRHPVKWLESVPDRRVNGNSVASSSN</sequence>
<comment type="similarity">
    <text evidence="2">Belongs to the SPCS1 family.</text>
</comment>
<evidence type="ECO:0000256" key="2">
    <source>
        <dbReference type="ARBA" id="ARBA00005245"/>
    </source>
</evidence>
<evidence type="ECO:0000256" key="3">
    <source>
        <dbReference type="ARBA" id="ARBA00017059"/>
    </source>
</evidence>
<keyword evidence="11" id="KW-1185">Reference proteome</keyword>
<evidence type="ECO:0000256" key="7">
    <source>
        <dbReference type="ARBA" id="ARBA00023136"/>
    </source>
</evidence>
<dbReference type="InterPro" id="IPR009542">
    <property type="entry name" value="Spc1/SPCS1"/>
</dbReference>
<evidence type="ECO:0000256" key="5">
    <source>
        <dbReference type="ARBA" id="ARBA00022824"/>
    </source>
</evidence>
<organism evidence="10 11">
    <name type="scientific">Chaetoceros tenuissimus</name>
    <dbReference type="NCBI Taxonomy" id="426638"/>
    <lineage>
        <taxon>Eukaryota</taxon>
        <taxon>Sar</taxon>
        <taxon>Stramenopiles</taxon>
        <taxon>Ochrophyta</taxon>
        <taxon>Bacillariophyta</taxon>
        <taxon>Coscinodiscophyceae</taxon>
        <taxon>Chaetocerotophycidae</taxon>
        <taxon>Chaetocerotales</taxon>
        <taxon>Chaetocerotaceae</taxon>
        <taxon>Chaetoceros</taxon>
    </lineage>
</organism>
<proteinExistence type="inferred from homology"/>
<dbReference type="AlphaFoldDB" id="A0AAD3HCD4"/>
<dbReference type="EMBL" id="BLLK01000060">
    <property type="protein sequence ID" value="GFH58051.1"/>
    <property type="molecule type" value="Genomic_DNA"/>
</dbReference>
<keyword evidence="4 9" id="KW-0812">Transmembrane</keyword>
<evidence type="ECO:0000256" key="1">
    <source>
        <dbReference type="ARBA" id="ARBA00004477"/>
    </source>
</evidence>
<feature type="transmembrane region" description="Helical" evidence="9">
    <location>
        <begin position="12"/>
        <end position="30"/>
    </location>
</feature>
<evidence type="ECO:0000256" key="9">
    <source>
        <dbReference type="SAM" id="Phobius"/>
    </source>
</evidence>
<dbReference type="GO" id="GO:0045047">
    <property type="term" value="P:protein targeting to ER"/>
    <property type="evidence" value="ECO:0007669"/>
    <property type="project" value="TreeGrafter"/>
</dbReference>
<keyword evidence="7 9" id="KW-0472">Membrane</keyword>
<comment type="caution">
    <text evidence="10">The sequence shown here is derived from an EMBL/GenBank/DDBJ whole genome shotgun (WGS) entry which is preliminary data.</text>
</comment>
<dbReference type="GO" id="GO:0006465">
    <property type="term" value="P:signal peptide processing"/>
    <property type="evidence" value="ECO:0007669"/>
    <property type="project" value="InterPro"/>
</dbReference>
<dbReference type="Pfam" id="PF06645">
    <property type="entry name" value="SPC12"/>
    <property type="match status" value="1"/>
</dbReference>
<protein>
    <recommendedName>
        <fullName evidence="3">Signal peptidase complex subunit 1</fullName>
    </recommendedName>
</protein>
<accession>A0AAD3HCD4</accession>
<evidence type="ECO:0000256" key="8">
    <source>
        <dbReference type="ARBA" id="ARBA00045204"/>
    </source>
</evidence>
<reference evidence="10 11" key="1">
    <citation type="journal article" date="2021" name="Sci. Rep.">
        <title>The genome of the diatom Chaetoceros tenuissimus carries an ancient integrated fragment of an extant virus.</title>
        <authorList>
            <person name="Hongo Y."/>
            <person name="Kimura K."/>
            <person name="Takaki Y."/>
            <person name="Yoshida Y."/>
            <person name="Baba S."/>
            <person name="Kobayashi G."/>
            <person name="Nagasaki K."/>
            <person name="Hano T."/>
            <person name="Tomaru Y."/>
        </authorList>
    </citation>
    <scope>NUCLEOTIDE SEQUENCE [LARGE SCALE GENOMIC DNA]</scope>
    <source>
        <strain evidence="10 11">NIES-3715</strain>
    </source>
</reference>